<dbReference type="AlphaFoldDB" id="A0A9P6JZ92"/>
<dbReference type="EMBL" id="JAAAXW010000282">
    <property type="protein sequence ID" value="KAF9538818.1"/>
    <property type="molecule type" value="Genomic_DNA"/>
</dbReference>
<gene>
    <name evidence="2" type="ORF">EC957_006190</name>
</gene>
<dbReference type="SUPFAM" id="SSF52047">
    <property type="entry name" value="RNI-like"/>
    <property type="match status" value="1"/>
</dbReference>
<feature type="domain" description="F-box" evidence="1">
    <location>
        <begin position="5"/>
        <end position="44"/>
    </location>
</feature>
<dbReference type="InterPro" id="IPR036047">
    <property type="entry name" value="F-box-like_dom_sf"/>
</dbReference>
<accession>A0A9P6JZ92</accession>
<proteinExistence type="predicted"/>
<dbReference type="Pfam" id="PF12937">
    <property type="entry name" value="F-box-like"/>
    <property type="match status" value="1"/>
</dbReference>
<evidence type="ECO:0000313" key="2">
    <source>
        <dbReference type="EMBL" id="KAF9538818.1"/>
    </source>
</evidence>
<organism evidence="2 3">
    <name type="scientific">Mortierella hygrophila</name>
    <dbReference type="NCBI Taxonomy" id="979708"/>
    <lineage>
        <taxon>Eukaryota</taxon>
        <taxon>Fungi</taxon>
        <taxon>Fungi incertae sedis</taxon>
        <taxon>Mucoromycota</taxon>
        <taxon>Mortierellomycotina</taxon>
        <taxon>Mortierellomycetes</taxon>
        <taxon>Mortierellales</taxon>
        <taxon>Mortierellaceae</taxon>
        <taxon>Mortierella</taxon>
    </lineage>
</organism>
<protein>
    <recommendedName>
        <fullName evidence="1">F-box domain-containing protein</fullName>
    </recommendedName>
</protein>
<evidence type="ECO:0000313" key="3">
    <source>
        <dbReference type="Proteomes" id="UP000723463"/>
    </source>
</evidence>
<evidence type="ECO:0000259" key="1">
    <source>
        <dbReference type="Pfam" id="PF12937"/>
    </source>
</evidence>
<dbReference type="InterPro" id="IPR032675">
    <property type="entry name" value="LRR_dom_sf"/>
</dbReference>
<dbReference type="Proteomes" id="UP000723463">
    <property type="component" value="Unassembled WGS sequence"/>
</dbReference>
<dbReference type="SUPFAM" id="SSF81383">
    <property type="entry name" value="F-box domain"/>
    <property type="match status" value="1"/>
</dbReference>
<dbReference type="InterPro" id="IPR001810">
    <property type="entry name" value="F-box_dom"/>
</dbReference>
<dbReference type="Gene3D" id="3.80.10.10">
    <property type="entry name" value="Ribonuclease Inhibitor"/>
    <property type="match status" value="1"/>
</dbReference>
<comment type="caution">
    <text evidence="2">The sequence shown here is derived from an EMBL/GenBank/DDBJ whole genome shotgun (WGS) entry which is preliminary data.</text>
</comment>
<dbReference type="Gene3D" id="1.20.1280.50">
    <property type="match status" value="1"/>
</dbReference>
<keyword evidence="3" id="KW-1185">Reference proteome</keyword>
<reference evidence="2" key="1">
    <citation type="journal article" date="2020" name="Fungal Divers.">
        <title>Resolving the Mortierellaceae phylogeny through synthesis of multi-gene phylogenetics and phylogenomics.</title>
        <authorList>
            <person name="Vandepol N."/>
            <person name="Liber J."/>
            <person name="Desiro A."/>
            <person name="Na H."/>
            <person name="Kennedy M."/>
            <person name="Barry K."/>
            <person name="Grigoriev I.V."/>
            <person name="Miller A.N."/>
            <person name="O'Donnell K."/>
            <person name="Stajich J.E."/>
            <person name="Bonito G."/>
        </authorList>
    </citation>
    <scope>NUCLEOTIDE SEQUENCE</scope>
    <source>
        <strain evidence="2">NRRL 2591</strain>
    </source>
</reference>
<name>A0A9P6JZ92_9FUNG</name>
<sequence>MTDVPEILAAIGLHLDIDSLLACTTVCRQWSAVFSPCIWHNFDITRKLWRHVLDPQGISKSGEADNYIERQERLTALMKKHNQHIRHLTVKDKMVLIAVLEAPLTGLHSLTLELEIWELDADDEESDVNKSNTWISMMLAAIAETSPLESLVPELAFAENTEGNRATLDWTRACWLVVFMNSALRRLTYGGYSSLRYVNSLATQSPEGDGTEGGSSAAGVMEDSKMPVLTSVSESFLVGILSRLSRLRHLELGMNADNFIFQNLATLLPNLDSFVHVDRAFIHTGAVQLASPHQALRILDFQQVSMTASQLRAIVVAFPVLHRLSITQARSRIYDINYDKYSVLTSSTSFQAEGVLEHSSLTSLSIRHQPHIDFLRSRTRFSRIKGIDRSVPIKNAYELRQLLWAFPALESFDSEYELGERVPLRAEEIVHEDRDYHIRSLNINTSSFSTCGLDSCIAQMPFLVLLEISGGFLDGRVLAELARTCVYLVYARFDLQEECSQELNGLFVGCSELKECLGKGHRIWAEDIMNGPEWTCSGLDKLDMKVGGVPRLSVEQMYVLDKMAERPPETDVEREVVALRKETRRVQDIIKNRFGQLTNHTRICSSVSL</sequence>